<protein>
    <submittedName>
        <fullName evidence="1">Uncharacterized protein</fullName>
    </submittedName>
</protein>
<proteinExistence type="predicted"/>
<evidence type="ECO:0000313" key="2">
    <source>
        <dbReference type="Proteomes" id="UP000242754"/>
    </source>
</evidence>
<sequence length="84" mass="9710">MKYIVAKTFKKNGSVAISLDQIPSLFEYSDFLEEKFRRKIEVLILSGETFEALQESWPEYGPISLATNTATFEMEIEEKLKRKG</sequence>
<accession>A0A143Y851</accession>
<dbReference type="RefSeq" id="WP_087030311.1">
    <property type="nucleotide sequence ID" value="NZ_FJNE01000001.1"/>
</dbReference>
<organism evidence="1 2">
    <name type="scientific">Trichococcus palustris</name>
    <dbReference type="NCBI Taxonomy" id="140314"/>
    <lineage>
        <taxon>Bacteria</taxon>
        <taxon>Bacillati</taxon>
        <taxon>Bacillota</taxon>
        <taxon>Bacilli</taxon>
        <taxon>Lactobacillales</taxon>
        <taxon>Carnobacteriaceae</taxon>
        <taxon>Trichococcus</taxon>
    </lineage>
</organism>
<evidence type="ECO:0000313" key="1">
    <source>
        <dbReference type="EMBL" id="CZQ82116.1"/>
    </source>
</evidence>
<reference evidence="1 2" key="1">
    <citation type="submission" date="2016-02" db="EMBL/GenBank/DDBJ databases">
        <authorList>
            <person name="Wen L."/>
            <person name="He K."/>
            <person name="Yang H."/>
        </authorList>
    </citation>
    <scope>NUCLEOTIDE SEQUENCE [LARGE SCALE GENOMIC DNA]</scope>
    <source>
        <strain evidence="1">Trichococcus palustris</strain>
    </source>
</reference>
<dbReference type="EMBL" id="FJNE01000001">
    <property type="protein sequence ID" value="CZQ82116.1"/>
    <property type="molecule type" value="Genomic_DNA"/>
</dbReference>
<dbReference type="InterPro" id="IPR046564">
    <property type="entry name" value="DUF6718"/>
</dbReference>
<dbReference type="Proteomes" id="UP000242754">
    <property type="component" value="Unassembled WGS sequence"/>
</dbReference>
<dbReference type="AlphaFoldDB" id="A0A143Y851"/>
<dbReference type="Pfam" id="PF20476">
    <property type="entry name" value="DUF6718"/>
    <property type="match status" value="1"/>
</dbReference>
<gene>
    <name evidence="1" type="ORF">Tpal_282</name>
</gene>
<dbReference type="OrthoDB" id="2167782at2"/>
<keyword evidence="2" id="KW-1185">Reference proteome</keyword>
<name>A0A143Y851_9LACT</name>